<dbReference type="Proteomes" id="UP000886842">
    <property type="component" value="Unassembled WGS sequence"/>
</dbReference>
<keyword evidence="1" id="KW-1133">Transmembrane helix</keyword>
<dbReference type="Pfam" id="PF14155">
    <property type="entry name" value="DUF4307"/>
    <property type="match status" value="1"/>
</dbReference>
<keyword evidence="1" id="KW-0472">Membrane</keyword>
<reference evidence="2" key="2">
    <citation type="journal article" date="2021" name="PeerJ">
        <title>Extensive microbial diversity within the chicken gut microbiome revealed by metagenomics and culture.</title>
        <authorList>
            <person name="Gilroy R."/>
            <person name="Ravi A."/>
            <person name="Getino M."/>
            <person name="Pursley I."/>
            <person name="Horton D.L."/>
            <person name="Alikhan N.F."/>
            <person name="Baker D."/>
            <person name="Gharbi K."/>
            <person name="Hall N."/>
            <person name="Watson M."/>
            <person name="Adriaenssens E.M."/>
            <person name="Foster-Nyarko E."/>
            <person name="Jarju S."/>
            <person name="Secka A."/>
            <person name="Antonio M."/>
            <person name="Oren A."/>
            <person name="Chaudhuri R.R."/>
            <person name="La Ragione R."/>
            <person name="Hildebrand F."/>
            <person name="Pallen M.J."/>
        </authorList>
    </citation>
    <scope>NUCLEOTIDE SEQUENCE</scope>
    <source>
        <strain evidence="2">ChiGjej1B1-24693</strain>
    </source>
</reference>
<keyword evidence="1" id="KW-0812">Transmembrane</keyword>
<organism evidence="2 3">
    <name type="scientific">Candidatus Avipropionibacterium avicola</name>
    <dbReference type="NCBI Taxonomy" id="2840701"/>
    <lineage>
        <taxon>Bacteria</taxon>
        <taxon>Bacillati</taxon>
        <taxon>Actinomycetota</taxon>
        <taxon>Actinomycetes</taxon>
        <taxon>Propionibacteriales</taxon>
        <taxon>Propionibacteriaceae</taxon>
        <taxon>Propionibacteriaceae incertae sedis</taxon>
        <taxon>Candidatus Avipropionibacterium</taxon>
    </lineage>
</organism>
<protein>
    <submittedName>
        <fullName evidence="2">DUF4307 domain-containing protein</fullName>
    </submittedName>
</protein>
<accession>A0A9D1GYB0</accession>
<evidence type="ECO:0000256" key="1">
    <source>
        <dbReference type="SAM" id="Phobius"/>
    </source>
</evidence>
<name>A0A9D1GYB0_9ACTN</name>
<feature type="transmembrane region" description="Helical" evidence="1">
    <location>
        <begin position="26"/>
        <end position="48"/>
    </location>
</feature>
<evidence type="ECO:0000313" key="3">
    <source>
        <dbReference type="Proteomes" id="UP000886842"/>
    </source>
</evidence>
<dbReference type="AlphaFoldDB" id="A0A9D1GYB0"/>
<gene>
    <name evidence="2" type="ORF">IAA98_08900</name>
</gene>
<dbReference type="InterPro" id="IPR025443">
    <property type="entry name" value="DUF4307"/>
</dbReference>
<reference evidence="2" key="1">
    <citation type="submission" date="2020-10" db="EMBL/GenBank/DDBJ databases">
        <authorList>
            <person name="Gilroy R."/>
        </authorList>
    </citation>
    <scope>NUCLEOTIDE SEQUENCE</scope>
    <source>
        <strain evidence="2">ChiGjej1B1-24693</strain>
    </source>
</reference>
<dbReference type="EMBL" id="DVLP01000268">
    <property type="protein sequence ID" value="HIT75689.1"/>
    <property type="molecule type" value="Genomic_DNA"/>
</dbReference>
<proteinExistence type="predicted"/>
<comment type="caution">
    <text evidence="2">The sequence shown here is derived from an EMBL/GenBank/DDBJ whole genome shotgun (WGS) entry which is preliminary data.</text>
</comment>
<sequence length="137" mass="15277">MPEQHPDPEVAQRLARRYPQPRLPRTLAVVAIALVAVLGIGWVVWVGVDHATPSVSGRLDTFEIVDDTEAEFTLRVERRDLSATAQCRVIAQADNFERVGELMITVTPDQPELVVIHDTIRTFRRATSVSLDGCYAE</sequence>
<evidence type="ECO:0000313" key="2">
    <source>
        <dbReference type="EMBL" id="HIT75689.1"/>
    </source>
</evidence>